<evidence type="ECO:0000313" key="1">
    <source>
        <dbReference type="EMBL" id="VDM66357.1"/>
    </source>
</evidence>
<sequence length="51" mass="5942">RSLNNEKPTRKLLISQSLPLSRRIQSTNSSLVIWDHDSCWERGNILTTWCS</sequence>
<name>A0A3P7IPN8_STRVU</name>
<dbReference type="AlphaFoldDB" id="A0A3P7IPN8"/>
<gene>
    <name evidence="1" type="ORF">SVUK_LOCUS1355</name>
</gene>
<accession>A0A3P7IPN8</accession>
<feature type="non-terminal residue" evidence="1">
    <location>
        <position position="51"/>
    </location>
</feature>
<reference evidence="1 2" key="1">
    <citation type="submission" date="2018-11" db="EMBL/GenBank/DDBJ databases">
        <authorList>
            <consortium name="Pathogen Informatics"/>
        </authorList>
    </citation>
    <scope>NUCLEOTIDE SEQUENCE [LARGE SCALE GENOMIC DNA]</scope>
</reference>
<organism evidence="1 2">
    <name type="scientific">Strongylus vulgaris</name>
    <name type="common">Blood worm</name>
    <dbReference type="NCBI Taxonomy" id="40348"/>
    <lineage>
        <taxon>Eukaryota</taxon>
        <taxon>Metazoa</taxon>
        <taxon>Ecdysozoa</taxon>
        <taxon>Nematoda</taxon>
        <taxon>Chromadorea</taxon>
        <taxon>Rhabditida</taxon>
        <taxon>Rhabditina</taxon>
        <taxon>Rhabditomorpha</taxon>
        <taxon>Strongyloidea</taxon>
        <taxon>Strongylidae</taxon>
        <taxon>Strongylus</taxon>
    </lineage>
</organism>
<dbReference type="Proteomes" id="UP000270094">
    <property type="component" value="Unassembled WGS sequence"/>
</dbReference>
<proteinExistence type="predicted"/>
<keyword evidence="2" id="KW-1185">Reference proteome</keyword>
<feature type="non-terminal residue" evidence="1">
    <location>
        <position position="1"/>
    </location>
</feature>
<protein>
    <submittedName>
        <fullName evidence="1">Uncharacterized protein</fullName>
    </submittedName>
</protein>
<dbReference type="EMBL" id="UYYB01002652">
    <property type="protein sequence ID" value="VDM66357.1"/>
    <property type="molecule type" value="Genomic_DNA"/>
</dbReference>
<evidence type="ECO:0000313" key="2">
    <source>
        <dbReference type="Proteomes" id="UP000270094"/>
    </source>
</evidence>